<feature type="domain" description="MnmC-like methyltransferase" evidence="1">
    <location>
        <begin position="143"/>
        <end position="223"/>
    </location>
</feature>
<keyword evidence="3" id="KW-1185">Reference proteome</keyword>
<dbReference type="OrthoDB" id="9786494at2"/>
<name>A0A173MNY4_9BACT</name>
<evidence type="ECO:0000313" key="2">
    <source>
        <dbReference type="EMBL" id="SIS71573.1"/>
    </source>
</evidence>
<dbReference type="Gene3D" id="3.40.50.150">
    <property type="entry name" value="Vaccinia Virus protein VP39"/>
    <property type="match status" value="1"/>
</dbReference>
<dbReference type="Proteomes" id="UP000186917">
    <property type="component" value="Unassembled WGS sequence"/>
</dbReference>
<dbReference type="EMBL" id="FTOR01000001">
    <property type="protein sequence ID" value="SIS71573.1"/>
    <property type="molecule type" value="Genomic_DNA"/>
</dbReference>
<organism evidence="2 3">
    <name type="scientific">Filimonas lacunae</name>
    <dbReference type="NCBI Taxonomy" id="477680"/>
    <lineage>
        <taxon>Bacteria</taxon>
        <taxon>Pseudomonadati</taxon>
        <taxon>Bacteroidota</taxon>
        <taxon>Chitinophagia</taxon>
        <taxon>Chitinophagales</taxon>
        <taxon>Chitinophagaceae</taxon>
        <taxon>Filimonas</taxon>
    </lineage>
</organism>
<evidence type="ECO:0000313" key="3">
    <source>
        <dbReference type="Proteomes" id="UP000186917"/>
    </source>
</evidence>
<dbReference type="GO" id="GO:0016645">
    <property type="term" value="F:oxidoreductase activity, acting on the CH-NH group of donors"/>
    <property type="evidence" value="ECO:0007669"/>
    <property type="project" value="InterPro"/>
</dbReference>
<dbReference type="InterPro" id="IPR029063">
    <property type="entry name" value="SAM-dependent_MTases_sf"/>
</dbReference>
<accession>A0A173MNY4</accession>
<evidence type="ECO:0000259" key="1">
    <source>
        <dbReference type="Pfam" id="PF05430"/>
    </source>
</evidence>
<dbReference type="PANTHER" id="PTHR39963:SF1">
    <property type="entry name" value="MNMC-LIKE METHYLTRANSFERASE DOMAIN-CONTAINING PROTEIN"/>
    <property type="match status" value="1"/>
</dbReference>
<dbReference type="SUPFAM" id="SSF53335">
    <property type="entry name" value="S-adenosyl-L-methionine-dependent methyltransferases"/>
    <property type="match status" value="1"/>
</dbReference>
<dbReference type="InterPro" id="IPR047785">
    <property type="entry name" value="tRNA_MNMC2"/>
</dbReference>
<dbReference type="GO" id="GO:0032259">
    <property type="term" value="P:methylation"/>
    <property type="evidence" value="ECO:0007669"/>
    <property type="project" value="UniProtKB-KW"/>
</dbReference>
<dbReference type="Pfam" id="PF05430">
    <property type="entry name" value="Methyltransf_30"/>
    <property type="match status" value="1"/>
</dbReference>
<proteinExistence type="predicted"/>
<reference evidence="3" key="1">
    <citation type="submission" date="2017-01" db="EMBL/GenBank/DDBJ databases">
        <authorList>
            <person name="Varghese N."/>
            <person name="Submissions S."/>
        </authorList>
    </citation>
    <scope>NUCLEOTIDE SEQUENCE [LARGE SCALE GENOMIC DNA]</scope>
    <source>
        <strain evidence="3">DSM 21054</strain>
    </source>
</reference>
<dbReference type="STRING" id="477680.SAMN05421788_101789"/>
<dbReference type="PANTHER" id="PTHR39963">
    <property type="entry name" value="SLL0983 PROTEIN"/>
    <property type="match status" value="1"/>
</dbReference>
<protein>
    <submittedName>
        <fullName evidence="2">tRNA U34 5-methylaminomethyl-2-thiouridine-forming methyltransferase MnmC</fullName>
    </submittedName>
</protein>
<dbReference type="GO" id="GO:0004808">
    <property type="term" value="F:tRNA (5-methylaminomethyl-2-thiouridylate)(34)-methyltransferase activity"/>
    <property type="evidence" value="ECO:0007669"/>
    <property type="project" value="InterPro"/>
</dbReference>
<dbReference type="KEGG" id="fln:FLA_5400"/>
<gene>
    <name evidence="2" type="ORF">SAMN05421788_101789</name>
</gene>
<dbReference type="AlphaFoldDB" id="A0A173MNY4"/>
<sequence length="225" mass="25294">MGKELLLTADGSYTIEIPELKVTYHSRHGAIQESMHVFIRAGLMAVPPVSTIRILEMGFGTGLNALLALQYAIQQQQPIYYQTLELHPLTEAEAAHLNYVQQLSATEADYAPLFTSLHSCAWDTDVVIHPLFTLHKTKVSLHELPATVQNFHVLFYDAFAPAAQPELWTADTFKKVYHTLQPGGKMVTYCSKSIVRRAMQEAGFTIEKIQGPWGKREMLRATRPL</sequence>
<dbReference type="NCBIfam" id="NF033855">
    <property type="entry name" value="tRNA_MNMC2"/>
    <property type="match status" value="1"/>
</dbReference>
<keyword evidence="2" id="KW-0808">Transferase</keyword>
<dbReference type="InterPro" id="IPR008471">
    <property type="entry name" value="MnmC-like_methylTransf"/>
</dbReference>
<keyword evidence="2" id="KW-0489">Methyltransferase</keyword>
<dbReference type="RefSeq" id="WP_076375847.1">
    <property type="nucleotide sequence ID" value="NZ_AP017422.1"/>
</dbReference>